<dbReference type="PANTHER" id="PTHR30041">
    <property type="entry name" value="ARSENATE REDUCTASE"/>
    <property type="match status" value="1"/>
</dbReference>
<dbReference type="GeneID" id="300133019"/>
<dbReference type="EC" id="1.20.4.1" evidence="4"/>
<accession>A0A379AQ05</accession>
<sequence>MTVKIYHNPRCSKSRETLALLQQQGIEPEIELYLEKQYSVEFLQQLAQKLQLNSVREMMRTKDDLYRTLQLDNPEPTENQLLEAIAQHSALLERPIVVNGEKAKIGRPPESVLAIL</sequence>
<dbReference type="CDD" id="cd03034">
    <property type="entry name" value="ArsC_ArsC"/>
    <property type="match status" value="1"/>
</dbReference>
<dbReference type="GO" id="GO:0008794">
    <property type="term" value="F:arsenate reductase (glutaredoxin) activity"/>
    <property type="evidence" value="ECO:0007669"/>
    <property type="project" value="UniProtKB-UniRule"/>
</dbReference>
<dbReference type="PROSITE" id="PS51353">
    <property type="entry name" value="ARSC"/>
    <property type="match status" value="1"/>
</dbReference>
<dbReference type="InterPro" id="IPR006660">
    <property type="entry name" value="Arsenate_reductase-like"/>
</dbReference>
<dbReference type="Pfam" id="PF03960">
    <property type="entry name" value="ArsC"/>
    <property type="match status" value="1"/>
</dbReference>
<keyword evidence="6" id="KW-1185">Reference proteome</keyword>
<protein>
    <recommendedName>
        <fullName evidence="4">Arsenate reductase</fullName>
        <ecNumber evidence="4">1.20.4.1</ecNumber>
    </recommendedName>
</protein>
<organism evidence="5 6">
    <name type="scientific">Avibacterium avium</name>
    <name type="common">Pasteurella avium</name>
    <dbReference type="NCBI Taxonomy" id="751"/>
    <lineage>
        <taxon>Bacteria</taxon>
        <taxon>Pseudomonadati</taxon>
        <taxon>Pseudomonadota</taxon>
        <taxon>Gammaproteobacteria</taxon>
        <taxon>Pasteurellales</taxon>
        <taxon>Pasteurellaceae</taxon>
        <taxon>Avibacterium</taxon>
    </lineage>
</organism>
<dbReference type="Proteomes" id="UP000255098">
    <property type="component" value="Unassembled WGS sequence"/>
</dbReference>
<reference evidence="5 6" key="1">
    <citation type="submission" date="2018-06" db="EMBL/GenBank/DDBJ databases">
        <authorList>
            <consortium name="Pathogen Informatics"/>
            <person name="Doyle S."/>
        </authorList>
    </citation>
    <scope>NUCLEOTIDE SEQUENCE [LARGE SCALE GENOMIC DNA]</scope>
    <source>
        <strain evidence="6">NCTC 11297</strain>
    </source>
</reference>
<gene>
    <name evidence="5" type="primary">arsC_2</name>
    <name evidence="5" type="ORF">NCTC11297_00803</name>
</gene>
<dbReference type="EMBL" id="UGSP01000001">
    <property type="protein sequence ID" value="SUB23788.1"/>
    <property type="molecule type" value="Genomic_DNA"/>
</dbReference>
<evidence type="ECO:0000256" key="4">
    <source>
        <dbReference type="RuleBase" id="RU362029"/>
    </source>
</evidence>
<dbReference type="RefSeq" id="WP_115249092.1">
    <property type="nucleotide sequence ID" value="NZ_UGSP01000001.1"/>
</dbReference>
<dbReference type="InterPro" id="IPR006659">
    <property type="entry name" value="Arsenate_reductase"/>
</dbReference>
<evidence type="ECO:0000256" key="3">
    <source>
        <dbReference type="PROSITE-ProRule" id="PRU01282"/>
    </source>
</evidence>
<evidence type="ECO:0000313" key="6">
    <source>
        <dbReference type="Proteomes" id="UP000255098"/>
    </source>
</evidence>
<evidence type="ECO:0000256" key="1">
    <source>
        <dbReference type="ARBA" id="ARBA00007198"/>
    </source>
</evidence>
<comment type="catalytic activity">
    <reaction evidence="4">
        <text>[glutaredoxin]-dithiol + arsenate + glutathione + H(+) = glutathionyl-S-S-[glutaredoxin] + arsenite + H2O</text>
        <dbReference type="Rhea" id="RHEA:22016"/>
        <dbReference type="Rhea" id="RHEA-COMP:10729"/>
        <dbReference type="Rhea" id="RHEA-COMP:17668"/>
        <dbReference type="ChEBI" id="CHEBI:15377"/>
        <dbReference type="ChEBI" id="CHEBI:15378"/>
        <dbReference type="ChEBI" id="CHEBI:29242"/>
        <dbReference type="ChEBI" id="CHEBI:29950"/>
        <dbReference type="ChEBI" id="CHEBI:48597"/>
        <dbReference type="ChEBI" id="CHEBI:57925"/>
        <dbReference type="ChEBI" id="CHEBI:146199"/>
        <dbReference type="EC" id="1.20.4.1"/>
    </reaction>
</comment>
<evidence type="ECO:0000256" key="2">
    <source>
        <dbReference type="ARBA" id="ARBA00023002"/>
    </source>
</evidence>
<dbReference type="AlphaFoldDB" id="A0A379AQ05"/>
<name>A0A379AQ05_AVIAV</name>
<proteinExistence type="inferred from homology"/>
<dbReference type="PANTHER" id="PTHR30041:SF4">
    <property type="entry name" value="ARSENATE REDUCTASE"/>
    <property type="match status" value="1"/>
</dbReference>
<evidence type="ECO:0000313" key="5">
    <source>
        <dbReference type="EMBL" id="SUB23788.1"/>
    </source>
</evidence>
<keyword evidence="2 4" id="KW-0560">Oxidoreductase</keyword>
<dbReference type="SUPFAM" id="SSF52833">
    <property type="entry name" value="Thioredoxin-like"/>
    <property type="match status" value="1"/>
</dbReference>
<dbReference type="Gene3D" id="3.40.30.10">
    <property type="entry name" value="Glutaredoxin"/>
    <property type="match status" value="1"/>
</dbReference>
<dbReference type="NCBIfam" id="TIGR00014">
    <property type="entry name" value="arsC"/>
    <property type="match status" value="1"/>
</dbReference>
<comment type="similarity">
    <text evidence="1 3 4">Belongs to the ArsC family.</text>
</comment>
<dbReference type="InterPro" id="IPR036249">
    <property type="entry name" value="Thioredoxin-like_sf"/>
</dbReference>